<keyword evidence="6 7" id="KW-0472">Membrane</keyword>
<dbReference type="EMBL" id="ASPP01004693">
    <property type="protein sequence ID" value="ETO31798.1"/>
    <property type="molecule type" value="Genomic_DNA"/>
</dbReference>
<evidence type="ECO:0000256" key="4">
    <source>
        <dbReference type="ARBA" id="ARBA00022729"/>
    </source>
</evidence>
<keyword evidence="5 7" id="KW-1133">Transmembrane helix</keyword>
<dbReference type="Proteomes" id="UP000023152">
    <property type="component" value="Unassembled WGS sequence"/>
</dbReference>
<comment type="similarity">
    <text evidence="2">Belongs to the EMP24/GP25L family.</text>
</comment>
<feature type="transmembrane region" description="Helical" evidence="7">
    <location>
        <begin position="228"/>
        <end position="251"/>
    </location>
</feature>
<evidence type="ECO:0000256" key="1">
    <source>
        <dbReference type="ARBA" id="ARBA00004479"/>
    </source>
</evidence>
<accession>X6P0Y9</accession>
<organism evidence="9 10">
    <name type="scientific">Reticulomyxa filosa</name>
    <dbReference type="NCBI Taxonomy" id="46433"/>
    <lineage>
        <taxon>Eukaryota</taxon>
        <taxon>Sar</taxon>
        <taxon>Rhizaria</taxon>
        <taxon>Retaria</taxon>
        <taxon>Foraminifera</taxon>
        <taxon>Monothalamids</taxon>
        <taxon>Reticulomyxidae</taxon>
        <taxon>Reticulomyxa</taxon>
    </lineage>
</organism>
<gene>
    <name evidence="9" type="ORF">RFI_05320</name>
</gene>
<feature type="domain" description="GOLD" evidence="8">
    <location>
        <begin position="88"/>
        <end position="255"/>
    </location>
</feature>
<evidence type="ECO:0000256" key="2">
    <source>
        <dbReference type="ARBA" id="ARBA00007104"/>
    </source>
</evidence>
<evidence type="ECO:0000256" key="7">
    <source>
        <dbReference type="SAM" id="Phobius"/>
    </source>
</evidence>
<evidence type="ECO:0000256" key="3">
    <source>
        <dbReference type="ARBA" id="ARBA00022692"/>
    </source>
</evidence>
<comment type="subcellular location">
    <subcellularLocation>
        <location evidence="1">Membrane</location>
        <topology evidence="1">Single-pass type I membrane protein</topology>
    </subcellularLocation>
</comment>
<name>X6P0Y9_RETFI</name>
<dbReference type="Pfam" id="PF01105">
    <property type="entry name" value="EMP24_GP25L"/>
    <property type="match status" value="1"/>
</dbReference>
<keyword evidence="10" id="KW-1185">Reference proteome</keyword>
<dbReference type="SMART" id="SM01190">
    <property type="entry name" value="EMP24_GP25L"/>
    <property type="match status" value="1"/>
</dbReference>
<keyword evidence="4" id="KW-0732">Signal</keyword>
<proteinExistence type="inferred from homology"/>
<evidence type="ECO:0000313" key="9">
    <source>
        <dbReference type="EMBL" id="ETO31798.1"/>
    </source>
</evidence>
<evidence type="ECO:0000313" key="10">
    <source>
        <dbReference type="Proteomes" id="UP000023152"/>
    </source>
</evidence>
<evidence type="ECO:0000256" key="5">
    <source>
        <dbReference type="ARBA" id="ARBA00022989"/>
    </source>
</evidence>
<dbReference type="PANTHER" id="PTHR22811">
    <property type="entry name" value="TRANSMEMBRANE EMP24 DOMAIN-CONTAINING PROTEIN"/>
    <property type="match status" value="1"/>
</dbReference>
<comment type="caution">
    <text evidence="9">The sequence shown here is derived from an EMBL/GenBank/DDBJ whole genome shotgun (WGS) entry which is preliminary data.</text>
</comment>
<evidence type="ECO:0000259" key="8">
    <source>
        <dbReference type="SMART" id="SM01190"/>
    </source>
</evidence>
<dbReference type="GO" id="GO:0016020">
    <property type="term" value="C:membrane"/>
    <property type="evidence" value="ECO:0007669"/>
    <property type="project" value="UniProtKB-SubCell"/>
</dbReference>
<evidence type="ECO:0000256" key="6">
    <source>
        <dbReference type="ARBA" id="ARBA00023136"/>
    </source>
</evidence>
<dbReference type="InterPro" id="IPR009038">
    <property type="entry name" value="GOLD_dom"/>
</dbReference>
<keyword evidence="3 7" id="KW-0812">Transmembrane</keyword>
<dbReference type="InterPro" id="IPR015720">
    <property type="entry name" value="Emp24-like"/>
</dbReference>
<reference evidence="9 10" key="1">
    <citation type="journal article" date="2013" name="Curr. Biol.">
        <title>The Genome of the Foraminiferan Reticulomyxa filosa.</title>
        <authorList>
            <person name="Glockner G."/>
            <person name="Hulsmann N."/>
            <person name="Schleicher M."/>
            <person name="Noegel A.A."/>
            <person name="Eichinger L."/>
            <person name="Gallinger C."/>
            <person name="Pawlowski J."/>
            <person name="Sierra R."/>
            <person name="Euteneuer U."/>
            <person name="Pillet L."/>
            <person name="Moustafa A."/>
            <person name="Platzer M."/>
            <person name="Groth M."/>
            <person name="Szafranski K."/>
            <person name="Schliwa M."/>
        </authorList>
    </citation>
    <scope>NUCLEOTIDE SEQUENCE [LARGE SCALE GENOMIC DNA]</scope>
</reference>
<protein>
    <submittedName>
        <fullName evidence="9">COPII-coated vesicle protein</fullName>
    </submittedName>
</protein>
<sequence>MAYLFGSNLVDICSTLCQCNYALEISQSSYKSLSKSLEKFFNIDMLRFFYCISFSTREINKLAKFVFNLKKYSRQIPSLLIFFHLYNEFCFKFKKYYLCGDEECFFEKAQIGDKIHSSFSVTTRGIQLNVEVWDPEEKAVLRLRETTSDSFTFTALFDANDMTTVDFDIHVGQEYEMKNVMKEDHITPIDESVSQLRGGINELKDQINYHKNRLDRHLQTTKSTYRRLHMWTLIEAVILISVSVLQTLLIMKFFDKRQSQSKPVS</sequence>
<dbReference type="OrthoDB" id="1929172at2759"/>
<dbReference type="AlphaFoldDB" id="X6P0Y9"/>